<dbReference type="InterPro" id="IPR015797">
    <property type="entry name" value="NUDIX_hydrolase-like_dom_sf"/>
</dbReference>
<dbReference type="NCBIfam" id="NF011963">
    <property type="entry name" value="PRK15434.1"/>
    <property type="match status" value="1"/>
</dbReference>
<keyword evidence="4" id="KW-0460">Magnesium</keyword>
<dbReference type="SUPFAM" id="SSF55811">
    <property type="entry name" value="Nudix"/>
    <property type="match status" value="1"/>
</dbReference>
<dbReference type="Proteomes" id="UP001168642">
    <property type="component" value="Unassembled WGS sequence"/>
</dbReference>
<dbReference type="Gene3D" id="3.90.79.10">
    <property type="entry name" value="Nucleoside Triphosphate Pyrophosphohydrolase"/>
    <property type="match status" value="1"/>
</dbReference>
<dbReference type="PANTHER" id="PTHR43046:SF12">
    <property type="entry name" value="GDP-MANNOSE MANNOSYL HYDROLASE"/>
    <property type="match status" value="1"/>
</dbReference>
<dbReference type="CDD" id="cd03430">
    <property type="entry name" value="NUDIX_GDPMH_NudD"/>
    <property type="match status" value="1"/>
</dbReference>
<evidence type="ECO:0000313" key="6">
    <source>
        <dbReference type="EMBL" id="MDO3695050.1"/>
    </source>
</evidence>
<feature type="domain" description="Nudix hydrolase" evidence="5">
    <location>
        <begin position="14"/>
        <end position="154"/>
    </location>
</feature>
<accession>A0ABT8VSZ3</accession>
<evidence type="ECO:0000256" key="2">
    <source>
        <dbReference type="ARBA" id="ARBA00022723"/>
    </source>
</evidence>
<dbReference type="GO" id="GO:0047917">
    <property type="term" value="F:GDP-glucosidase activity"/>
    <property type="evidence" value="ECO:0007669"/>
    <property type="project" value="UniProtKB-EC"/>
</dbReference>
<comment type="caution">
    <text evidence="6">The sequence shown here is derived from an EMBL/GenBank/DDBJ whole genome shotgun (WGS) entry which is preliminary data.</text>
</comment>
<dbReference type="PIRSF" id="PIRSF037599">
    <property type="entry name" value="GDPMH"/>
    <property type="match status" value="1"/>
</dbReference>
<dbReference type="RefSeq" id="WP_302884309.1">
    <property type="nucleotide sequence ID" value="NZ_JAUMIT010000004.1"/>
</dbReference>
<dbReference type="Pfam" id="PF00293">
    <property type="entry name" value="NUDIX"/>
    <property type="match status" value="1"/>
</dbReference>
<reference evidence="6" key="1">
    <citation type="submission" date="2023-07" db="EMBL/GenBank/DDBJ databases">
        <title>Wenyingzhuangia sp. chi5 genome sequencing and assembly.</title>
        <authorList>
            <person name="Park S."/>
        </authorList>
    </citation>
    <scope>NUCLEOTIDE SEQUENCE</scope>
    <source>
        <strain evidence="6">Chi5</strain>
    </source>
</reference>
<keyword evidence="7" id="KW-1185">Reference proteome</keyword>
<dbReference type="InterPro" id="IPR000086">
    <property type="entry name" value="NUDIX_hydrolase_dom"/>
</dbReference>
<dbReference type="PROSITE" id="PS51462">
    <property type="entry name" value="NUDIX"/>
    <property type="match status" value="1"/>
</dbReference>
<evidence type="ECO:0000259" key="5">
    <source>
        <dbReference type="PROSITE" id="PS51462"/>
    </source>
</evidence>
<proteinExistence type="predicted"/>
<dbReference type="PANTHER" id="PTHR43046">
    <property type="entry name" value="GDP-MANNOSE MANNOSYL HYDROLASE"/>
    <property type="match status" value="1"/>
</dbReference>
<evidence type="ECO:0000256" key="1">
    <source>
        <dbReference type="ARBA" id="ARBA00001946"/>
    </source>
</evidence>
<evidence type="ECO:0000256" key="3">
    <source>
        <dbReference type="ARBA" id="ARBA00022801"/>
    </source>
</evidence>
<protein>
    <submittedName>
        <fullName evidence="6">GDP-mannose mannosyl hydrolase</fullName>
        <ecNumber evidence="6">3.2.1.42</ecNumber>
    </submittedName>
</protein>
<organism evidence="6 7">
    <name type="scientific">Wenyingzhuangia gilva</name>
    <dbReference type="NCBI Taxonomy" id="3057677"/>
    <lineage>
        <taxon>Bacteria</taxon>
        <taxon>Pseudomonadati</taxon>
        <taxon>Bacteroidota</taxon>
        <taxon>Flavobacteriia</taxon>
        <taxon>Flavobacteriales</taxon>
        <taxon>Flavobacteriaceae</taxon>
        <taxon>Wenyingzhuangia</taxon>
    </lineage>
</organism>
<name>A0ABT8VSZ3_9FLAO</name>
<evidence type="ECO:0000313" key="7">
    <source>
        <dbReference type="Proteomes" id="UP001168642"/>
    </source>
</evidence>
<keyword evidence="2" id="KW-0479">Metal-binding</keyword>
<evidence type="ECO:0000256" key="4">
    <source>
        <dbReference type="ARBA" id="ARBA00022842"/>
    </source>
</evidence>
<gene>
    <name evidence="6" type="ORF">QVZ41_09365</name>
</gene>
<sequence length="159" mass="18353">MKKLPKEVYIEVVKNTPLVSIDLIIEDIEGNILLGYRLNSPAKHTWFVPGGVIRKNEPFTEAFQRISEAELGFKIQLHEATFVGVYEHLYPTNYAELEGFGTHYIVNAFHVTLKQKNIELPKAQHSEYWWASKQELLAHAKVHNNTKNYFNGHKAFSQT</sequence>
<comment type="cofactor">
    <cofactor evidence="1">
        <name>Mg(2+)</name>
        <dbReference type="ChEBI" id="CHEBI:18420"/>
    </cofactor>
</comment>
<dbReference type="InterPro" id="IPR033715">
    <property type="entry name" value="GDPMH"/>
</dbReference>
<keyword evidence="3 6" id="KW-0378">Hydrolase</keyword>
<dbReference type="EC" id="3.2.1.42" evidence="6"/>
<dbReference type="EMBL" id="JAUMIT010000004">
    <property type="protein sequence ID" value="MDO3695050.1"/>
    <property type="molecule type" value="Genomic_DNA"/>
</dbReference>
<keyword evidence="6" id="KW-0326">Glycosidase</keyword>